<sequence length="543" mass="61732">MSDYPESPFKDVLHTNHIPSASEIVQINEHIRAPKQRLTEVDAERTHLLTVLRTLSKEKTALERYILPHAVLISPIRLVPDDVLREIFLHCLAHPYASTMDAHRPPLLLGRVCSRWRTLLYATSAMWANFNIAIGSRGPNFNGRDGLGIQQWLSRPREVVLSISVRKRALDMSRWAQDTLKAYLDKIFQFSEKIREMSVQLYPVSTYGKADVAQATLLELCSSDLPLLRKLTVRFGPHTYTASERWAGTALFAAPQLHSLTLINMGHPIVETMPAESWARITYLDIALHHVDWTRGISATEAHELLSQCRSLKVVYMTIVDEDEGIDAEGEVEQPFLETLSISEDSGSIYGLLERLVVPALRHLRYVGRLWVEYPSPMLVLLENYGESVEQLEIDVYTLTLDDLVGCLRLLPNATRITQLARFSSWPIEFLNPLRTFLDLLILQADAEQHLCPKLSNLTFEQGVFGTVDVRQVLEFLESRMKTSISNLREVAFGNVSGIDLAEVPQIRELFQPFLSRGLRVFVNCEATLRRSSSIHETISYFM</sequence>
<evidence type="ECO:0008006" key="3">
    <source>
        <dbReference type="Google" id="ProtNLM"/>
    </source>
</evidence>
<evidence type="ECO:0000313" key="1">
    <source>
        <dbReference type="EMBL" id="CAA7263137.1"/>
    </source>
</evidence>
<proteinExistence type="predicted"/>
<organism evidence="1 2">
    <name type="scientific">Cyclocybe aegerita</name>
    <name type="common">Black poplar mushroom</name>
    <name type="synonym">Agrocybe aegerita</name>
    <dbReference type="NCBI Taxonomy" id="1973307"/>
    <lineage>
        <taxon>Eukaryota</taxon>
        <taxon>Fungi</taxon>
        <taxon>Dikarya</taxon>
        <taxon>Basidiomycota</taxon>
        <taxon>Agaricomycotina</taxon>
        <taxon>Agaricomycetes</taxon>
        <taxon>Agaricomycetidae</taxon>
        <taxon>Agaricales</taxon>
        <taxon>Agaricineae</taxon>
        <taxon>Bolbitiaceae</taxon>
        <taxon>Cyclocybe</taxon>
    </lineage>
</organism>
<comment type="caution">
    <text evidence="1">The sequence shown here is derived from an EMBL/GenBank/DDBJ whole genome shotgun (WGS) entry which is preliminary data.</text>
</comment>
<dbReference type="Proteomes" id="UP000467700">
    <property type="component" value="Unassembled WGS sequence"/>
</dbReference>
<accession>A0A8S0XQM5</accession>
<evidence type="ECO:0000313" key="2">
    <source>
        <dbReference type="Proteomes" id="UP000467700"/>
    </source>
</evidence>
<dbReference type="AlphaFoldDB" id="A0A8S0XQM5"/>
<reference evidence="1 2" key="1">
    <citation type="submission" date="2020-01" db="EMBL/GenBank/DDBJ databases">
        <authorList>
            <person name="Gupta K D."/>
        </authorList>
    </citation>
    <scope>NUCLEOTIDE SEQUENCE [LARGE SCALE GENOMIC DNA]</scope>
</reference>
<keyword evidence="2" id="KW-1185">Reference proteome</keyword>
<gene>
    <name evidence="1" type="ORF">AAE3_LOCUS5441</name>
</gene>
<dbReference type="EMBL" id="CACVBS010000038">
    <property type="protein sequence ID" value="CAA7263137.1"/>
    <property type="molecule type" value="Genomic_DNA"/>
</dbReference>
<protein>
    <recommendedName>
        <fullName evidence="3">F-box domain-containing protein</fullName>
    </recommendedName>
</protein>
<dbReference type="OrthoDB" id="2827547at2759"/>
<name>A0A8S0XQM5_CYCAE</name>